<name>A0A842HLF2_9BACT</name>
<reference evidence="2 3" key="1">
    <citation type="submission" date="2020-07" db="EMBL/GenBank/DDBJ databases">
        <authorList>
            <person name="Feng X."/>
        </authorList>
    </citation>
    <scope>NUCLEOTIDE SEQUENCE [LARGE SCALE GENOMIC DNA]</scope>
    <source>
        <strain evidence="2 3">JCM31066</strain>
    </source>
</reference>
<feature type="signal peptide" evidence="1">
    <location>
        <begin position="1"/>
        <end position="24"/>
    </location>
</feature>
<evidence type="ECO:0000256" key="1">
    <source>
        <dbReference type="SAM" id="SignalP"/>
    </source>
</evidence>
<sequence>MIVQLLTSLGIALACWAMNTPLHADDTLGIDPTYDDDRYITSFEITQGGKTIHTIRPRYADVLKESTCLELQYEWMSHLSPLKPWDAITSPAVPALVVMEREREFPVTGAPEWVMRIFLLEDGQMRELPPIRGGGEVYYFCDFDSDGTLEFVNEEGHSVRADGTVPQSERVYRFDGEQYRPTR</sequence>
<organism evidence="2 3">
    <name type="scientific">Ruficoccus amylovorans</name>
    <dbReference type="NCBI Taxonomy" id="1804625"/>
    <lineage>
        <taxon>Bacteria</taxon>
        <taxon>Pseudomonadati</taxon>
        <taxon>Verrucomicrobiota</taxon>
        <taxon>Opitutia</taxon>
        <taxon>Puniceicoccales</taxon>
        <taxon>Cerasicoccaceae</taxon>
        <taxon>Ruficoccus</taxon>
    </lineage>
</organism>
<feature type="chain" id="PRO_5032774495" description="Lipoprotein" evidence="1">
    <location>
        <begin position="25"/>
        <end position="183"/>
    </location>
</feature>
<accession>A0A842HLF2</accession>
<gene>
    <name evidence="2" type="ORF">H5P28_16975</name>
</gene>
<keyword evidence="3" id="KW-1185">Reference proteome</keyword>
<evidence type="ECO:0000313" key="2">
    <source>
        <dbReference type="EMBL" id="MBC2595961.1"/>
    </source>
</evidence>
<evidence type="ECO:0000313" key="3">
    <source>
        <dbReference type="Proteomes" id="UP000546464"/>
    </source>
</evidence>
<dbReference type="Proteomes" id="UP000546464">
    <property type="component" value="Unassembled WGS sequence"/>
</dbReference>
<comment type="caution">
    <text evidence="2">The sequence shown here is derived from an EMBL/GenBank/DDBJ whole genome shotgun (WGS) entry which is preliminary data.</text>
</comment>
<proteinExistence type="predicted"/>
<dbReference type="EMBL" id="JACHVB010000060">
    <property type="protein sequence ID" value="MBC2595961.1"/>
    <property type="molecule type" value="Genomic_DNA"/>
</dbReference>
<dbReference type="AlphaFoldDB" id="A0A842HLF2"/>
<evidence type="ECO:0008006" key="4">
    <source>
        <dbReference type="Google" id="ProtNLM"/>
    </source>
</evidence>
<protein>
    <recommendedName>
        <fullName evidence="4">Lipoprotein</fullName>
    </recommendedName>
</protein>
<dbReference type="RefSeq" id="WP_185676883.1">
    <property type="nucleotide sequence ID" value="NZ_JACHVB010000060.1"/>
</dbReference>
<keyword evidence="1" id="KW-0732">Signal</keyword>